<feature type="modified residue" description="4-aspartylphosphate" evidence="1">
    <location>
        <position position="72"/>
    </location>
</feature>
<dbReference type="SUPFAM" id="SSF52172">
    <property type="entry name" value="CheY-like"/>
    <property type="match status" value="1"/>
</dbReference>
<evidence type="ECO:0000313" key="4">
    <source>
        <dbReference type="Proteomes" id="UP001344906"/>
    </source>
</evidence>
<dbReference type="InterPro" id="IPR052893">
    <property type="entry name" value="TCS_response_regulator"/>
</dbReference>
<dbReference type="InterPro" id="IPR001789">
    <property type="entry name" value="Sig_transdc_resp-reg_receiver"/>
</dbReference>
<name>A0ABQ6FZ05_9CHLR</name>
<dbReference type="PROSITE" id="PS50110">
    <property type="entry name" value="RESPONSE_REGULATORY"/>
    <property type="match status" value="1"/>
</dbReference>
<dbReference type="SMART" id="SM00448">
    <property type="entry name" value="REC"/>
    <property type="match status" value="1"/>
</dbReference>
<evidence type="ECO:0000259" key="2">
    <source>
        <dbReference type="PROSITE" id="PS50110"/>
    </source>
</evidence>
<dbReference type="PANTHER" id="PTHR44520">
    <property type="entry name" value="RESPONSE REGULATOR RCP1-RELATED"/>
    <property type="match status" value="1"/>
</dbReference>
<dbReference type="Proteomes" id="UP001344906">
    <property type="component" value="Unassembled WGS sequence"/>
</dbReference>
<feature type="domain" description="Response regulatory" evidence="2">
    <location>
        <begin position="11"/>
        <end position="139"/>
    </location>
</feature>
<organism evidence="3 4">
    <name type="scientific">Dictyobacter halimunensis</name>
    <dbReference type="NCBI Taxonomy" id="3026934"/>
    <lineage>
        <taxon>Bacteria</taxon>
        <taxon>Bacillati</taxon>
        <taxon>Chloroflexota</taxon>
        <taxon>Ktedonobacteria</taxon>
        <taxon>Ktedonobacterales</taxon>
        <taxon>Dictyobacteraceae</taxon>
        <taxon>Dictyobacter</taxon>
    </lineage>
</organism>
<reference evidence="3 4" key="1">
    <citation type="submission" date="2023-02" db="EMBL/GenBank/DDBJ databases">
        <title>Dictyobacter halimunensis sp. nov., a new member of the class Ktedonobacteria from forest soil in a geothermal area.</title>
        <authorList>
            <person name="Rachmania M.K."/>
            <person name="Ningsih F."/>
            <person name="Sakai Y."/>
            <person name="Yabe S."/>
            <person name="Yokota A."/>
            <person name="Sjamsuridzal W."/>
        </authorList>
    </citation>
    <scope>NUCLEOTIDE SEQUENCE [LARGE SCALE GENOMIC DNA]</scope>
    <source>
        <strain evidence="3 4">S3.2.2.5</strain>
    </source>
</reference>
<dbReference type="EMBL" id="BSRI01000002">
    <property type="protein sequence ID" value="GLV59494.1"/>
    <property type="molecule type" value="Genomic_DNA"/>
</dbReference>
<gene>
    <name evidence="3" type="ORF">KDH_63200</name>
</gene>
<proteinExistence type="predicted"/>
<dbReference type="Gene3D" id="3.40.50.2300">
    <property type="match status" value="1"/>
</dbReference>
<accession>A0ABQ6FZ05</accession>
<keyword evidence="1" id="KW-0597">Phosphoprotein</keyword>
<dbReference type="RefSeq" id="WP_338256160.1">
    <property type="nucleotide sequence ID" value="NZ_BSRI01000002.1"/>
</dbReference>
<dbReference type="CDD" id="cd17557">
    <property type="entry name" value="REC_Rcp-like"/>
    <property type="match status" value="1"/>
</dbReference>
<comment type="caution">
    <text evidence="3">The sequence shown here is derived from an EMBL/GenBank/DDBJ whole genome shotgun (WGS) entry which is preliminary data.</text>
</comment>
<evidence type="ECO:0000256" key="1">
    <source>
        <dbReference type="PROSITE-ProRule" id="PRU00169"/>
    </source>
</evidence>
<evidence type="ECO:0000313" key="3">
    <source>
        <dbReference type="EMBL" id="GLV59494.1"/>
    </source>
</evidence>
<protein>
    <submittedName>
        <fullName evidence="3">Response regulator</fullName>
    </submittedName>
</protein>
<keyword evidence="4" id="KW-1185">Reference proteome</keyword>
<sequence>MQRMIDRSDYPILIVEDNDEDFEVIQWALKKLSITTPIYRCDDGDDALDFLHHTGQYAQKENSPRPALILLDLNLTLMNGQEVLTRIKHDDALKMIPVIIWTTSADPKDIEICFRQGANSYILKPMTFDKLLGAVDLLNQYWFGVVKLPEITEM</sequence>
<dbReference type="Pfam" id="PF00072">
    <property type="entry name" value="Response_reg"/>
    <property type="match status" value="1"/>
</dbReference>
<dbReference type="InterPro" id="IPR011006">
    <property type="entry name" value="CheY-like_superfamily"/>
</dbReference>